<evidence type="ECO:0000256" key="1">
    <source>
        <dbReference type="SAM" id="MobiDB-lite"/>
    </source>
</evidence>
<gene>
    <name evidence="3" type="ORF">B0H16DRAFT_1505237</name>
</gene>
<accession>A0AAD7K3J1</accession>
<dbReference type="GO" id="GO:0005524">
    <property type="term" value="F:ATP binding"/>
    <property type="evidence" value="ECO:0007669"/>
    <property type="project" value="InterPro"/>
</dbReference>
<dbReference type="InterPro" id="IPR000719">
    <property type="entry name" value="Prot_kinase_dom"/>
</dbReference>
<evidence type="ECO:0000313" key="4">
    <source>
        <dbReference type="Proteomes" id="UP001215598"/>
    </source>
</evidence>
<evidence type="ECO:0000313" key="3">
    <source>
        <dbReference type="EMBL" id="KAJ7777363.1"/>
    </source>
</evidence>
<reference evidence="3" key="1">
    <citation type="submission" date="2023-03" db="EMBL/GenBank/DDBJ databases">
        <title>Massive genome expansion in bonnet fungi (Mycena s.s.) driven by repeated elements and novel gene families across ecological guilds.</title>
        <authorList>
            <consortium name="Lawrence Berkeley National Laboratory"/>
            <person name="Harder C.B."/>
            <person name="Miyauchi S."/>
            <person name="Viragh M."/>
            <person name="Kuo A."/>
            <person name="Thoen E."/>
            <person name="Andreopoulos B."/>
            <person name="Lu D."/>
            <person name="Skrede I."/>
            <person name="Drula E."/>
            <person name="Henrissat B."/>
            <person name="Morin E."/>
            <person name="Kohler A."/>
            <person name="Barry K."/>
            <person name="LaButti K."/>
            <person name="Morin E."/>
            <person name="Salamov A."/>
            <person name="Lipzen A."/>
            <person name="Mereny Z."/>
            <person name="Hegedus B."/>
            <person name="Baldrian P."/>
            <person name="Stursova M."/>
            <person name="Weitz H."/>
            <person name="Taylor A."/>
            <person name="Grigoriev I.V."/>
            <person name="Nagy L.G."/>
            <person name="Martin F."/>
            <person name="Kauserud H."/>
        </authorList>
    </citation>
    <scope>NUCLEOTIDE SEQUENCE</scope>
    <source>
        <strain evidence="3">CBHHK182m</strain>
    </source>
</reference>
<feature type="compositionally biased region" description="Acidic residues" evidence="1">
    <location>
        <begin position="128"/>
        <end position="161"/>
    </location>
</feature>
<dbReference type="Proteomes" id="UP001215598">
    <property type="component" value="Unassembled WGS sequence"/>
</dbReference>
<feature type="compositionally biased region" description="Basic and acidic residues" evidence="1">
    <location>
        <begin position="351"/>
        <end position="360"/>
    </location>
</feature>
<keyword evidence="4" id="KW-1185">Reference proteome</keyword>
<dbReference type="Gene3D" id="1.10.510.10">
    <property type="entry name" value="Transferase(Phosphotransferase) domain 1"/>
    <property type="match status" value="1"/>
</dbReference>
<organism evidence="3 4">
    <name type="scientific">Mycena metata</name>
    <dbReference type="NCBI Taxonomy" id="1033252"/>
    <lineage>
        <taxon>Eukaryota</taxon>
        <taxon>Fungi</taxon>
        <taxon>Dikarya</taxon>
        <taxon>Basidiomycota</taxon>
        <taxon>Agaricomycotina</taxon>
        <taxon>Agaricomycetes</taxon>
        <taxon>Agaricomycetidae</taxon>
        <taxon>Agaricales</taxon>
        <taxon>Marasmiineae</taxon>
        <taxon>Mycenaceae</taxon>
        <taxon>Mycena</taxon>
    </lineage>
</organism>
<dbReference type="PROSITE" id="PS50011">
    <property type="entry name" value="PROTEIN_KINASE_DOM"/>
    <property type="match status" value="1"/>
</dbReference>
<dbReference type="AlphaFoldDB" id="A0AAD7K3J1"/>
<sequence>MEKASDDLDLPENIKKGLIRWVENGARMLIQVWSHMVRHNATFAQLTSYNLGVIVSRHRATGTLTISNFLEHTDTPILRATALTVYAYHDAVERYDEHIAQDLPLWIEDPYRAQTKATQAAEKAKHDEDEDQEDDEDSDENDDSNDDNGENDSNGDDDESDRDAGPSGGNGGARGGTGRGGGGDHSGSGPAPSRGGPGGNNRSGPATQGSAARAARATGRARSASRLDLDSVHLAFKVPKKHLWSTGFSHFSRMGPKTAVELNNPPNLDLITPVQEDVPVHFLENSALQYSVDQRRVSAGSARSSASSASASTRTSVPSLFSEPASSAPTSPSTTSSFTHASRDTSPFPEKANHPADDHSSTSATVCDAAGILIDDVLGESAIGTVWSGKMILEDGSEDDASIAIAVKMAIPRDNGGEEENESDAIRWESSVYDVLAQSGKQGISPQYYGAFEDRTGAVILVLDNAGTALKSFGTLKKRSRRALFAKAVEMHSVGIRHNDLVPRNIIQDPEGELTIIDFHIADLNHHCRGKDKCRELLEFHAALNL</sequence>
<feature type="region of interest" description="Disordered" evidence="1">
    <location>
        <begin position="301"/>
        <end position="362"/>
    </location>
</feature>
<proteinExistence type="predicted"/>
<feature type="compositionally biased region" description="Gly residues" evidence="1">
    <location>
        <begin position="166"/>
        <end position="186"/>
    </location>
</feature>
<evidence type="ECO:0000259" key="2">
    <source>
        <dbReference type="PROSITE" id="PS50011"/>
    </source>
</evidence>
<feature type="compositionally biased region" description="Low complexity" evidence="1">
    <location>
        <begin position="301"/>
        <end position="340"/>
    </location>
</feature>
<dbReference type="InterPro" id="IPR011009">
    <property type="entry name" value="Kinase-like_dom_sf"/>
</dbReference>
<dbReference type="GO" id="GO:0004672">
    <property type="term" value="F:protein kinase activity"/>
    <property type="evidence" value="ECO:0007669"/>
    <property type="project" value="InterPro"/>
</dbReference>
<feature type="compositionally biased region" description="Low complexity" evidence="1">
    <location>
        <begin position="202"/>
        <end position="224"/>
    </location>
</feature>
<protein>
    <recommendedName>
        <fullName evidence="2">Protein kinase domain-containing protein</fullName>
    </recommendedName>
</protein>
<feature type="region of interest" description="Disordered" evidence="1">
    <location>
        <begin position="117"/>
        <end position="225"/>
    </location>
</feature>
<name>A0AAD7K3J1_9AGAR</name>
<dbReference type="SUPFAM" id="SSF56112">
    <property type="entry name" value="Protein kinase-like (PK-like)"/>
    <property type="match status" value="1"/>
</dbReference>
<comment type="caution">
    <text evidence="3">The sequence shown here is derived from an EMBL/GenBank/DDBJ whole genome shotgun (WGS) entry which is preliminary data.</text>
</comment>
<dbReference type="EMBL" id="JARKIB010000008">
    <property type="protein sequence ID" value="KAJ7777363.1"/>
    <property type="molecule type" value="Genomic_DNA"/>
</dbReference>
<feature type="domain" description="Protein kinase" evidence="2">
    <location>
        <begin position="372"/>
        <end position="546"/>
    </location>
</feature>